<evidence type="ECO:0000256" key="2">
    <source>
        <dbReference type="ARBA" id="ARBA00022737"/>
    </source>
</evidence>
<accession>A0ABM3RP37</accession>
<comment type="similarity">
    <text evidence="1">Belongs to the PPR family. P subfamily.</text>
</comment>
<keyword evidence="4" id="KW-1133">Transmembrane helix</keyword>
<evidence type="ECO:0000256" key="1">
    <source>
        <dbReference type="ARBA" id="ARBA00007626"/>
    </source>
</evidence>
<gene>
    <name evidence="6" type="primary">LOC130471328</name>
</gene>
<evidence type="ECO:0000256" key="3">
    <source>
        <dbReference type="PROSITE-ProRule" id="PRU00708"/>
    </source>
</evidence>
<dbReference type="Proteomes" id="UP000813463">
    <property type="component" value="Chromosome 4"/>
</dbReference>
<dbReference type="InterPro" id="IPR011990">
    <property type="entry name" value="TPR-like_helical_dom_sf"/>
</dbReference>
<keyword evidence="2" id="KW-0677">Repeat</keyword>
<evidence type="ECO:0000313" key="5">
    <source>
        <dbReference type="Proteomes" id="UP000813463"/>
    </source>
</evidence>
<dbReference type="NCBIfam" id="TIGR00756">
    <property type="entry name" value="PPR"/>
    <property type="match status" value="1"/>
</dbReference>
<evidence type="ECO:0000313" key="6">
    <source>
        <dbReference type="RefSeq" id="XP_056697363.1"/>
    </source>
</evidence>
<protein>
    <submittedName>
        <fullName evidence="6">Pentatricopeptide repeat-containing protein At1g63400-like</fullName>
    </submittedName>
</protein>
<feature type="transmembrane region" description="Helical" evidence="4">
    <location>
        <begin position="153"/>
        <end position="178"/>
    </location>
</feature>
<dbReference type="RefSeq" id="XP_056697363.1">
    <property type="nucleotide sequence ID" value="XM_056841385.1"/>
</dbReference>
<dbReference type="Pfam" id="PF12854">
    <property type="entry name" value="PPR_1"/>
    <property type="match status" value="1"/>
</dbReference>
<dbReference type="GeneID" id="130471328"/>
<feature type="repeat" description="PPR" evidence="3">
    <location>
        <begin position="107"/>
        <end position="141"/>
    </location>
</feature>
<evidence type="ECO:0000256" key="4">
    <source>
        <dbReference type="SAM" id="Phobius"/>
    </source>
</evidence>
<dbReference type="Gene3D" id="1.25.40.10">
    <property type="entry name" value="Tetratricopeptide repeat domain"/>
    <property type="match status" value="1"/>
</dbReference>
<name>A0ABM3RP37_SPIOL</name>
<organism evidence="5 6">
    <name type="scientific">Spinacia oleracea</name>
    <name type="common">Spinach</name>
    <dbReference type="NCBI Taxonomy" id="3562"/>
    <lineage>
        <taxon>Eukaryota</taxon>
        <taxon>Viridiplantae</taxon>
        <taxon>Streptophyta</taxon>
        <taxon>Embryophyta</taxon>
        <taxon>Tracheophyta</taxon>
        <taxon>Spermatophyta</taxon>
        <taxon>Magnoliopsida</taxon>
        <taxon>eudicotyledons</taxon>
        <taxon>Gunneridae</taxon>
        <taxon>Pentapetalae</taxon>
        <taxon>Caryophyllales</taxon>
        <taxon>Chenopodiaceae</taxon>
        <taxon>Chenopodioideae</taxon>
        <taxon>Anserineae</taxon>
        <taxon>Spinacia</taxon>
    </lineage>
</organism>
<proteinExistence type="inferred from homology"/>
<sequence length="179" mass="19806">MHLASVLANSYCQMGPHDIGFSLLGKVIKFGYPLDCVIFNTFINCTFINCYIHCDKLPQAASVLLCRIKLSSLDSNSTLLPLVLWSKMEDAEKLLDLMAQNDCGEPNLVCFSTMINGYCKAKNIGKALYIFQQMFQKGKTVVESNSVILAQYILIHVSLITILAASKVSALLPSMLFLL</sequence>
<keyword evidence="5" id="KW-1185">Reference proteome</keyword>
<dbReference type="PANTHER" id="PTHR47941">
    <property type="entry name" value="PENTATRICOPEPTIDE REPEAT-CONTAINING PROTEIN 3, MITOCHONDRIAL"/>
    <property type="match status" value="1"/>
</dbReference>
<reference evidence="5" key="1">
    <citation type="journal article" date="2021" name="Nat. Commun.">
        <title>Genomic analyses provide insights into spinach domestication and the genetic basis of agronomic traits.</title>
        <authorList>
            <person name="Cai X."/>
            <person name="Sun X."/>
            <person name="Xu C."/>
            <person name="Sun H."/>
            <person name="Wang X."/>
            <person name="Ge C."/>
            <person name="Zhang Z."/>
            <person name="Wang Q."/>
            <person name="Fei Z."/>
            <person name="Jiao C."/>
            <person name="Wang Q."/>
        </authorList>
    </citation>
    <scope>NUCLEOTIDE SEQUENCE [LARGE SCALE GENOMIC DNA]</scope>
    <source>
        <strain evidence="5">cv. Varoflay</strain>
    </source>
</reference>
<dbReference type="PROSITE" id="PS51375">
    <property type="entry name" value="PPR"/>
    <property type="match status" value="1"/>
</dbReference>
<keyword evidence="4" id="KW-0812">Transmembrane</keyword>
<keyword evidence="4" id="KW-0472">Membrane</keyword>
<dbReference type="InterPro" id="IPR002885">
    <property type="entry name" value="PPR_rpt"/>
</dbReference>
<reference evidence="6" key="2">
    <citation type="submission" date="2025-08" db="UniProtKB">
        <authorList>
            <consortium name="RefSeq"/>
        </authorList>
    </citation>
    <scope>IDENTIFICATION</scope>
    <source>
        <tissue evidence="6">Leaf</tissue>
    </source>
</reference>